<feature type="domain" description="tRNA(Ile)-lysidine/2-thiocytidine synthase N-terminal" evidence="5">
    <location>
        <begin position="21"/>
        <end position="77"/>
    </location>
</feature>
<dbReference type="GO" id="GO:0005524">
    <property type="term" value="F:ATP binding"/>
    <property type="evidence" value="ECO:0007669"/>
    <property type="project" value="UniProtKB-KW"/>
</dbReference>
<accession>A0A7C5QW86</accession>
<dbReference type="AlphaFoldDB" id="A0A7C5QW86"/>
<evidence type="ECO:0000256" key="1">
    <source>
        <dbReference type="ARBA" id="ARBA00022598"/>
    </source>
</evidence>
<reference evidence="6" key="1">
    <citation type="journal article" date="2020" name="mSystems">
        <title>Genome- and Community-Level Interaction Insights into Carbon Utilization and Element Cycling Functions of Hydrothermarchaeota in Hydrothermal Sediment.</title>
        <authorList>
            <person name="Zhou Z."/>
            <person name="Liu Y."/>
            <person name="Xu W."/>
            <person name="Pan J."/>
            <person name="Luo Z.H."/>
            <person name="Li M."/>
        </authorList>
    </citation>
    <scope>NUCLEOTIDE SEQUENCE [LARGE SCALE GENOMIC DNA]</scope>
    <source>
        <strain evidence="6">HyVt-485</strain>
    </source>
</reference>
<evidence type="ECO:0000256" key="4">
    <source>
        <dbReference type="ARBA" id="ARBA00022840"/>
    </source>
</evidence>
<dbReference type="SUPFAM" id="SSF52402">
    <property type="entry name" value="Adenine nucleotide alpha hydrolases-like"/>
    <property type="match status" value="1"/>
</dbReference>
<dbReference type="Gene3D" id="3.40.50.620">
    <property type="entry name" value="HUPs"/>
    <property type="match status" value="1"/>
</dbReference>
<protein>
    <submittedName>
        <fullName evidence="6">PP-loop family protein</fullName>
    </submittedName>
</protein>
<proteinExistence type="predicted"/>
<keyword evidence="1" id="KW-0436">Ligase</keyword>
<keyword evidence="2" id="KW-0819">tRNA processing</keyword>
<dbReference type="InterPro" id="IPR012094">
    <property type="entry name" value="tRNA_Ile_lys_synt"/>
</dbReference>
<keyword evidence="3" id="KW-0547">Nucleotide-binding</keyword>
<dbReference type="EMBL" id="DRMJ01000259">
    <property type="protein sequence ID" value="HHL42978.1"/>
    <property type="molecule type" value="Genomic_DNA"/>
</dbReference>
<evidence type="ECO:0000256" key="2">
    <source>
        <dbReference type="ARBA" id="ARBA00022694"/>
    </source>
</evidence>
<dbReference type="InterPro" id="IPR014729">
    <property type="entry name" value="Rossmann-like_a/b/a_fold"/>
</dbReference>
<dbReference type="PANTHER" id="PTHR43033:SF1">
    <property type="entry name" value="TRNA(ILE)-LYSIDINE SYNTHASE-RELATED"/>
    <property type="match status" value="1"/>
</dbReference>
<feature type="non-terminal residue" evidence="6">
    <location>
        <position position="80"/>
    </location>
</feature>
<dbReference type="GO" id="GO:0016879">
    <property type="term" value="F:ligase activity, forming carbon-nitrogen bonds"/>
    <property type="evidence" value="ECO:0007669"/>
    <property type="project" value="InterPro"/>
</dbReference>
<dbReference type="InterPro" id="IPR011063">
    <property type="entry name" value="TilS/TtcA_N"/>
</dbReference>
<dbReference type="Pfam" id="PF01171">
    <property type="entry name" value="ATP_bind_3"/>
    <property type="match status" value="1"/>
</dbReference>
<dbReference type="GO" id="GO:0008033">
    <property type="term" value="P:tRNA processing"/>
    <property type="evidence" value="ECO:0007669"/>
    <property type="project" value="UniProtKB-KW"/>
</dbReference>
<evidence type="ECO:0000313" key="6">
    <source>
        <dbReference type="EMBL" id="HHL42978.1"/>
    </source>
</evidence>
<sequence length="80" mass="8465">MLRPQVFSCLTRYEAGDTSPIVVAYSGGGDSTALLFLALEWAKENGRTVVAALVDHGLRMGSKDEANLAARRAKAIGADI</sequence>
<evidence type="ECO:0000256" key="3">
    <source>
        <dbReference type="ARBA" id="ARBA00022741"/>
    </source>
</evidence>
<dbReference type="PANTHER" id="PTHR43033">
    <property type="entry name" value="TRNA(ILE)-LYSIDINE SYNTHASE-RELATED"/>
    <property type="match status" value="1"/>
</dbReference>
<organism evidence="6">
    <name type="scientific">Hellea balneolensis</name>
    <dbReference type="NCBI Taxonomy" id="287478"/>
    <lineage>
        <taxon>Bacteria</taxon>
        <taxon>Pseudomonadati</taxon>
        <taxon>Pseudomonadota</taxon>
        <taxon>Alphaproteobacteria</taxon>
        <taxon>Maricaulales</taxon>
        <taxon>Robiginitomaculaceae</taxon>
        <taxon>Hellea</taxon>
    </lineage>
</organism>
<dbReference type="Proteomes" id="UP000885830">
    <property type="component" value="Unassembled WGS sequence"/>
</dbReference>
<comment type="caution">
    <text evidence="6">The sequence shown here is derived from an EMBL/GenBank/DDBJ whole genome shotgun (WGS) entry which is preliminary data.</text>
</comment>
<keyword evidence="4" id="KW-0067">ATP-binding</keyword>
<gene>
    <name evidence="6" type="ORF">ENJ42_05115</name>
</gene>
<name>A0A7C5QW86_9PROT</name>
<evidence type="ECO:0000259" key="5">
    <source>
        <dbReference type="Pfam" id="PF01171"/>
    </source>
</evidence>